<accession>A0A195DCM8</accession>
<dbReference type="AlphaFoldDB" id="A0A195DCM8"/>
<dbReference type="Proteomes" id="UP000078492">
    <property type="component" value="Unassembled WGS sequence"/>
</dbReference>
<keyword evidence="2" id="KW-1185">Reference proteome</keyword>
<sequence length="88" mass="9846">MDAMTIPTLAAEASTAYSVMSTVECSMMRTVLSFGGDFPFHSEALCLVRSRTPVMLSYSPTFTSRPSKKFTFNQERAHRSNNNIPILY</sequence>
<dbReference type="EMBL" id="KQ980989">
    <property type="protein sequence ID" value="KYN10638.1"/>
    <property type="molecule type" value="Genomic_DNA"/>
</dbReference>
<name>A0A195DCM8_9HYME</name>
<reference evidence="1 2" key="1">
    <citation type="submission" date="2015-09" db="EMBL/GenBank/DDBJ databases">
        <title>Trachymyrmex cornetzi WGS genome.</title>
        <authorList>
            <person name="Nygaard S."/>
            <person name="Hu H."/>
            <person name="Boomsma J."/>
            <person name="Zhang G."/>
        </authorList>
    </citation>
    <scope>NUCLEOTIDE SEQUENCE [LARGE SCALE GENOMIC DNA]</scope>
    <source>
        <strain evidence="1">Tcor2-1</strain>
        <tissue evidence="1">Whole body</tissue>
    </source>
</reference>
<proteinExistence type="predicted"/>
<gene>
    <name evidence="1" type="ORF">ALC57_17243</name>
</gene>
<evidence type="ECO:0000313" key="1">
    <source>
        <dbReference type="EMBL" id="KYN10638.1"/>
    </source>
</evidence>
<protein>
    <submittedName>
        <fullName evidence="1">Uncharacterized protein</fullName>
    </submittedName>
</protein>
<evidence type="ECO:0000313" key="2">
    <source>
        <dbReference type="Proteomes" id="UP000078492"/>
    </source>
</evidence>
<organism evidence="1 2">
    <name type="scientific">Trachymyrmex cornetzi</name>
    <dbReference type="NCBI Taxonomy" id="471704"/>
    <lineage>
        <taxon>Eukaryota</taxon>
        <taxon>Metazoa</taxon>
        <taxon>Ecdysozoa</taxon>
        <taxon>Arthropoda</taxon>
        <taxon>Hexapoda</taxon>
        <taxon>Insecta</taxon>
        <taxon>Pterygota</taxon>
        <taxon>Neoptera</taxon>
        <taxon>Endopterygota</taxon>
        <taxon>Hymenoptera</taxon>
        <taxon>Apocrita</taxon>
        <taxon>Aculeata</taxon>
        <taxon>Formicoidea</taxon>
        <taxon>Formicidae</taxon>
        <taxon>Myrmicinae</taxon>
        <taxon>Trachymyrmex</taxon>
    </lineage>
</organism>